<evidence type="ECO:0000313" key="2">
    <source>
        <dbReference type="Proteomes" id="UP000289856"/>
    </source>
</evidence>
<dbReference type="SUPFAM" id="SSF46689">
    <property type="entry name" value="Homeodomain-like"/>
    <property type="match status" value="1"/>
</dbReference>
<sequence>MKYENAGDLIPAELLREIQKYAAGKLLYIPSGDEKRAWGEASGYRDQLHRRNRMIRNKYAHGLTVSELADEYFLSLDSIKKIIYSKKNNHGYATYTPTIHSAVQYANAGILEEWIHCYVQFTRKAGPDSREFGKDHLYFGVVKFPLRLIQAEGIESDQRQVDEDNEQASASLPLLIQYEQGKFYCAEQKEMLAGLKQRKINAYPSIIVLKENADYKRFMNHYGTVLFFVGSSSI</sequence>
<organism evidence="1 2">
    <name type="scientific">Cohnella abietis</name>
    <dbReference type="NCBI Taxonomy" id="2507935"/>
    <lineage>
        <taxon>Bacteria</taxon>
        <taxon>Bacillati</taxon>
        <taxon>Bacillota</taxon>
        <taxon>Bacilli</taxon>
        <taxon>Bacillales</taxon>
        <taxon>Paenibacillaceae</taxon>
        <taxon>Cohnella</taxon>
    </lineage>
</organism>
<dbReference type="NCBIfam" id="NF040785">
    <property type="entry name" value="CD3324_fam"/>
    <property type="match status" value="1"/>
</dbReference>
<dbReference type="PANTHER" id="PTHR37812:SF1">
    <property type="entry name" value="MU-LIKE PROPHAGE FLUMU PROTEIN C"/>
    <property type="match status" value="1"/>
</dbReference>
<keyword evidence="2" id="KW-1185">Reference proteome</keyword>
<dbReference type="PANTHER" id="PTHR37812">
    <property type="entry name" value="MU-LIKE PROPHAGE FLUMU PROTEIN C"/>
    <property type="match status" value="1"/>
</dbReference>
<dbReference type="AlphaFoldDB" id="A0A3T1CYJ7"/>
<name>A0A3T1CYJ7_9BACL</name>
<reference evidence="1 2" key="1">
    <citation type="submission" date="2019-01" db="EMBL/GenBank/DDBJ databases">
        <title>Complete genome sequence of Cohnella hallensis HS21 isolated from Korean fir (Abies koreana) rhizospheric soil.</title>
        <authorList>
            <person name="Jiang L."/>
            <person name="Kang S.W."/>
            <person name="Kim S."/>
            <person name="Jung J."/>
            <person name="Kim C.Y."/>
            <person name="Kim D.H."/>
            <person name="Kim S.W."/>
            <person name="Lee J."/>
        </authorList>
    </citation>
    <scope>NUCLEOTIDE SEQUENCE [LARGE SCALE GENOMIC DNA]</scope>
    <source>
        <strain evidence="1 2">HS21</strain>
    </source>
</reference>
<accession>A0A3T1CYJ7</accession>
<protein>
    <submittedName>
        <fullName evidence="1">Uncharacterized protein</fullName>
    </submittedName>
</protein>
<dbReference type="InterPro" id="IPR052411">
    <property type="entry name" value="c-mor_Regulatory_Protein"/>
</dbReference>
<gene>
    <name evidence="1" type="ORF">KCTCHS21_03030</name>
</gene>
<dbReference type="KEGG" id="cohn:KCTCHS21_03030"/>
<proteinExistence type="predicted"/>
<dbReference type="EMBL" id="AP019400">
    <property type="protein sequence ID" value="BBI30904.1"/>
    <property type="molecule type" value="Genomic_DNA"/>
</dbReference>
<dbReference type="Proteomes" id="UP000289856">
    <property type="component" value="Chromosome"/>
</dbReference>
<dbReference type="InterPro" id="IPR049739">
    <property type="entry name" value="YraL-like"/>
</dbReference>
<dbReference type="InterPro" id="IPR009057">
    <property type="entry name" value="Homeodomain-like_sf"/>
</dbReference>
<evidence type="ECO:0000313" key="1">
    <source>
        <dbReference type="EMBL" id="BBI30904.1"/>
    </source>
</evidence>
<dbReference type="RefSeq" id="WP_232058027.1">
    <property type="nucleotide sequence ID" value="NZ_AP019400.1"/>
</dbReference>